<dbReference type="InterPro" id="IPR008457">
    <property type="entry name" value="Cu-R_CopD_dom"/>
</dbReference>
<evidence type="ECO:0000313" key="9">
    <source>
        <dbReference type="Proteomes" id="UP000245711"/>
    </source>
</evidence>
<dbReference type="Proteomes" id="UP000245711">
    <property type="component" value="Chromosome"/>
</dbReference>
<dbReference type="PANTHER" id="PTHR34820:SF4">
    <property type="entry name" value="INNER MEMBRANE PROTEIN YEBZ"/>
    <property type="match status" value="1"/>
</dbReference>
<dbReference type="GO" id="GO:0005886">
    <property type="term" value="C:plasma membrane"/>
    <property type="evidence" value="ECO:0007669"/>
    <property type="project" value="UniProtKB-SubCell"/>
</dbReference>
<evidence type="ECO:0000313" key="8">
    <source>
        <dbReference type="EMBL" id="AWK75283.1"/>
    </source>
</evidence>
<dbReference type="Pfam" id="PF05425">
    <property type="entry name" value="CopD"/>
    <property type="match status" value="1"/>
</dbReference>
<feature type="transmembrane region" description="Helical" evidence="6">
    <location>
        <begin position="181"/>
        <end position="202"/>
    </location>
</feature>
<evidence type="ECO:0000259" key="7">
    <source>
        <dbReference type="Pfam" id="PF05425"/>
    </source>
</evidence>
<feature type="transmembrane region" description="Helical" evidence="6">
    <location>
        <begin position="149"/>
        <end position="166"/>
    </location>
</feature>
<feature type="transmembrane region" description="Helical" evidence="6">
    <location>
        <begin position="291"/>
        <end position="309"/>
    </location>
</feature>
<gene>
    <name evidence="8" type="ORF">CBI38_01845</name>
</gene>
<name>A0A2S2C389_9NOCA</name>
<dbReference type="OrthoDB" id="4641923at2"/>
<feature type="domain" description="Copper resistance protein D" evidence="7">
    <location>
        <begin position="209"/>
        <end position="308"/>
    </location>
</feature>
<feature type="transmembrane region" description="Helical" evidence="6">
    <location>
        <begin position="214"/>
        <end position="235"/>
    </location>
</feature>
<feature type="transmembrane region" description="Helical" evidence="6">
    <location>
        <begin position="125"/>
        <end position="142"/>
    </location>
</feature>
<feature type="transmembrane region" description="Helical" evidence="6">
    <location>
        <begin position="247"/>
        <end position="270"/>
    </location>
</feature>
<reference evidence="8 9" key="1">
    <citation type="submission" date="2017-05" db="EMBL/GenBank/DDBJ databases">
        <title>Isolation of Rhodococcus sp. S2-17 biodegrading of BP-3.</title>
        <authorList>
            <person name="Lee Y."/>
            <person name="Kim K.H."/>
            <person name="Chun B.H."/>
            <person name="Jung H.S."/>
            <person name="Jeon C.O."/>
        </authorList>
    </citation>
    <scope>NUCLEOTIDE SEQUENCE [LARGE SCALE GENOMIC DNA]</scope>
    <source>
        <strain evidence="8 9">S2-17</strain>
    </source>
</reference>
<evidence type="ECO:0000256" key="6">
    <source>
        <dbReference type="SAM" id="Phobius"/>
    </source>
</evidence>
<dbReference type="KEGG" id="roz:CBI38_01845"/>
<dbReference type="AlphaFoldDB" id="A0A2S2C389"/>
<keyword evidence="2" id="KW-1003">Cell membrane</keyword>
<feature type="transmembrane region" description="Helical" evidence="6">
    <location>
        <begin position="38"/>
        <end position="59"/>
    </location>
</feature>
<accession>A0A2S2C389</accession>
<keyword evidence="9" id="KW-1185">Reference proteome</keyword>
<evidence type="ECO:0000256" key="3">
    <source>
        <dbReference type="ARBA" id="ARBA00022692"/>
    </source>
</evidence>
<evidence type="ECO:0000256" key="5">
    <source>
        <dbReference type="ARBA" id="ARBA00023136"/>
    </source>
</evidence>
<keyword evidence="5 6" id="KW-0472">Membrane</keyword>
<keyword evidence="3 6" id="KW-0812">Transmembrane</keyword>
<feature type="transmembrane region" description="Helical" evidence="6">
    <location>
        <begin position="7"/>
        <end position="26"/>
    </location>
</feature>
<comment type="subcellular location">
    <subcellularLocation>
        <location evidence="1">Cell membrane</location>
        <topology evidence="1">Multi-pass membrane protein</topology>
    </subcellularLocation>
</comment>
<dbReference type="GO" id="GO:0006825">
    <property type="term" value="P:copper ion transport"/>
    <property type="evidence" value="ECO:0007669"/>
    <property type="project" value="InterPro"/>
</dbReference>
<dbReference type="RefSeq" id="WP_109334797.1">
    <property type="nucleotide sequence ID" value="NZ_CP021354.1"/>
</dbReference>
<organism evidence="8 9">
    <name type="scientific">Rhodococcus oxybenzonivorans</name>
    <dbReference type="NCBI Taxonomy" id="1990687"/>
    <lineage>
        <taxon>Bacteria</taxon>
        <taxon>Bacillati</taxon>
        <taxon>Actinomycetota</taxon>
        <taxon>Actinomycetes</taxon>
        <taxon>Mycobacteriales</taxon>
        <taxon>Nocardiaceae</taxon>
        <taxon>Rhodococcus</taxon>
    </lineage>
</organism>
<feature type="transmembrane region" description="Helical" evidence="6">
    <location>
        <begin position="71"/>
        <end position="96"/>
    </location>
</feature>
<keyword evidence="4 6" id="KW-1133">Transmembrane helix</keyword>
<evidence type="ECO:0000256" key="4">
    <source>
        <dbReference type="ARBA" id="ARBA00022989"/>
    </source>
</evidence>
<evidence type="ECO:0000256" key="1">
    <source>
        <dbReference type="ARBA" id="ARBA00004651"/>
    </source>
</evidence>
<protein>
    <submittedName>
        <fullName evidence="8">Copper resistance protein CopD</fullName>
    </submittedName>
</protein>
<dbReference type="InterPro" id="IPR032694">
    <property type="entry name" value="CopC/D"/>
</dbReference>
<sequence length="312" mass="32675">MGTARQWWLLFAVPTSLVGVAGGWALARPEDPSPSSAVRALCLILGSVVLGLAALGWWGRTDSRPLVQDANLWRLLTAVAGSWMAAEAVVFAMTAAEADALPLSGLTVGRFGAYVTDISAGRIDLAVFACTAAVTAWSLFAFRHPGARLPVAVAVLTAFAIVARPVTGHMSQQVLGSVLDAVHALAAATWFGLLTAMALTLRSRGDWSRWLPRYSDGAVWCVCLLTLTGVVDAAVRLGGVSALTDTGYGRIVVAKAVVLAALLALGWWWRRTWVGRAAAHRMSADDSLRRAAVEVVAMAVAFGLAAALATTA</sequence>
<dbReference type="EMBL" id="CP021354">
    <property type="protein sequence ID" value="AWK75283.1"/>
    <property type="molecule type" value="Genomic_DNA"/>
</dbReference>
<proteinExistence type="predicted"/>
<dbReference type="PANTHER" id="PTHR34820">
    <property type="entry name" value="INNER MEMBRANE PROTEIN YEBZ"/>
    <property type="match status" value="1"/>
</dbReference>
<evidence type="ECO:0000256" key="2">
    <source>
        <dbReference type="ARBA" id="ARBA00022475"/>
    </source>
</evidence>